<dbReference type="PIRSF" id="PIRSF001227">
    <property type="entry name" value="Pen_acylase"/>
    <property type="match status" value="1"/>
</dbReference>
<organism evidence="6 7">
    <name type="scientific">Fulvivirga marina</name>
    <dbReference type="NCBI Taxonomy" id="2494733"/>
    <lineage>
        <taxon>Bacteria</taxon>
        <taxon>Pseudomonadati</taxon>
        <taxon>Bacteroidota</taxon>
        <taxon>Cytophagia</taxon>
        <taxon>Cytophagales</taxon>
        <taxon>Fulvivirgaceae</taxon>
        <taxon>Fulvivirga</taxon>
    </lineage>
</organism>
<dbReference type="InterPro" id="IPR014395">
    <property type="entry name" value="Pen/GL7ACA/AHL_acylase"/>
</dbReference>
<dbReference type="InterPro" id="IPR002692">
    <property type="entry name" value="S45"/>
</dbReference>
<dbReference type="Pfam" id="PF01804">
    <property type="entry name" value="Penicil_amidase"/>
    <property type="match status" value="1"/>
</dbReference>
<proteinExistence type="inferred from homology"/>
<gene>
    <name evidence="6" type="ORF">JMN32_00395</name>
</gene>
<dbReference type="PANTHER" id="PTHR34218">
    <property type="entry name" value="PEPTIDASE S45 PENICILLIN AMIDASE"/>
    <property type="match status" value="1"/>
</dbReference>
<protein>
    <submittedName>
        <fullName evidence="6">Penicillin acylase family protein</fullName>
    </submittedName>
</protein>
<dbReference type="Proteomes" id="UP000614216">
    <property type="component" value="Unassembled WGS sequence"/>
</dbReference>
<evidence type="ECO:0000256" key="3">
    <source>
        <dbReference type="ARBA" id="ARBA00023145"/>
    </source>
</evidence>
<dbReference type="SUPFAM" id="SSF56235">
    <property type="entry name" value="N-terminal nucleophile aminohydrolases (Ntn hydrolases)"/>
    <property type="match status" value="1"/>
</dbReference>
<dbReference type="GO" id="GO:0016811">
    <property type="term" value="F:hydrolase activity, acting on carbon-nitrogen (but not peptide) bonds, in linear amides"/>
    <property type="evidence" value="ECO:0007669"/>
    <property type="project" value="InterPro"/>
</dbReference>
<dbReference type="Gene3D" id="1.10.439.10">
    <property type="entry name" value="Penicillin Amidohydrolase, domain 1"/>
    <property type="match status" value="1"/>
</dbReference>
<accession>A0A937FUK6</accession>
<keyword evidence="7" id="KW-1185">Reference proteome</keyword>
<dbReference type="AlphaFoldDB" id="A0A937FUK6"/>
<dbReference type="CDD" id="cd03747">
    <property type="entry name" value="Ntn_PGA_like"/>
    <property type="match status" value="1"/>
</dbReference>
<dbReference type="GO" id="GO:0017000">
    <property type="term" value="P:antibiotic biosynthetic process"/>
    <property type="evidence" value="ECO:0007669"/>
    <property type="project" value="InterPro"/>
</dbReference>
<comment type="caution">
    <text evidence="6">The sequence shown here is derived from an EMBL/GenBank/DDBJ whole genome shotgun (WGS) entry which is preliminary data.</text>
</comment>
<feature type="binding site" evidence="5">
    <location>
        <position position="353"/>
    </location>
    <ligand>
        <name>Ca(2+)</name>
        <dbReference type="ChEBI" id="CHEBI:29108"/>
    </ligand>
</feature>
<feature type="binding site" evidence="5">
    <location>
        <position position="356"/>
    </location>
    <ligand>
        <name>Ca(2+)</name>
        <dbReference type="ChEBI" id="CHEBI:29108"/>
    </ligand>
</feature>
<feature type="active site" description="Nucleophile" evidence="4">
    <location>
        <position position="281"/>
    </location>
</feature>
<sequence length="816" mass="93401">MKLFKFLIVVCITVLLTYTFNNRLVVQGTPIPPLGKFLDPNHGFWQNAERDSFPYQSQVELTGLNEPVAVKYDKNGVPHIFANNNHDLYVAQGYIIAQHRLWQMEFQTHAAAGRVSEIIGENGVNFDRMQRRKGMLLGAKATYEAMLADEVTNESIEAYANGVNQYIQSLTYKDLPIEYKLLGYEPEEWTPLKSALILEYMINNLTGYDDDLENTNALRLFGKETFDFLFPEHLPGIDPVIPTDISASWPFQPMETEAPLTALPSDKIKTSLPKPDPDNGSNNWAVSGTKTASGNAILANDTHLGLNLPSLWIMLQLHAPDVNVYGFTFTGAAGITIGFNDSISWGFTNAPRDLRDWYKIKFKDDSANQYWHDDQWKNTEKHIETIYVRGKDPFYDTITFTHHGPVVYDKSFGDEDNQKNYALHWIGHQPSLVQKALLELNRSSNYKDYLEAIENWDAPPQNIVFASTNGDIALRVQGQFTAKWKEQGKFLMDGSEPKNEWQALIPKTQNPYQFNPERGFVSSANQHSVDSLYPYWVYDASYEYYRNRSINQLLTSMDSITVQDMMEMQSNSYSLLPQETLPLMLDSLSMEGLSKEEKDVVNTLKKWDYNYLVELKAPSYFQAWWHQLNASIWDEFYTSDFALDAPNDYTTTYIIKNYPQYKFIDVDSTGQKESLTYLINTSFKQSLTNLEIWKENNQMDYTWGNYKGTFIRHLADLGGSLAGFSRYNVQVNGVADAINSTKRNHGPSERFIVEMSSPPKAWGIYPGGQSGNPGSIWYDNMIDQWRDGEYIPLLFMAAEGDNQEKILFNQILKPTE</sequence>
<dbReference type="Gene3D" id="2.30.120.10">
    <property type="match status" value="1"/>
</dbReference>
<comment type="cofactor">
    <cofactor evidence="5">
        <name>Ca(2+)</name>
        <dbReference type="ChEBI" id="CHEBI:29108"/>
    </cofactor>
    <text evidence="5">Binds 1 Ca(2+) ion per dimer.</text>
</comment>
<dbReference type="InterPro" id="IPR043147">
    <property type="entry name" value="Penicillin_amidase_A-knob"/>
</dbReference>
<evidence type="ECO:0000256" key="2">
    <source>
        <dbReference type="ARBA" id="ARBA00022801"/>
    </source>
</evidence>
<dbReference type="Gene3D" id="1.10.1400.10">
    <property type="match status" value="1"/>
</dbReference>
<keyword evidence="2" id="KW-0378">Hydrolase</keyword>
<dbReference type="InterPro" id="IPR043146">
    <property type="entry name" value="Penicillin_amidase_N_B-knob"/>
</dbReference>
<dbReference type="GO" id="GO:0046872">
    <property type="term" value="F:metal ion binding"/>
    <property type="evidence" value="ECO:0007669"/>
    <property type="project" value="UniProtKB-KW"/>
</dbReference>
<reference evidence="6" key="1">
    <citation type="submission" date="2021-01" db="EMBL/GenBank/DDBJ databases">
        <title>Fulvivirga kasyanovii gen. nov., sp nov., a novel member of the phylum Bacteroidetes isolated from seawater in a mussel farm.</title>
        <authorList>
            <person name="Zhao L.-H."/>
            <person name="Wang Z.-J."/>
        </authorList>
    </citation>
    <scope>NUCLEOTIDE SEQUENCE</scope>
    <source>
        <strain evidence="6">29W222</strain>
    </source>
</reference>
<keyword evidence="5" id="KW-0106">Calcium</keyword>
<evidence type="ECO:0000313" key="7">
    <source>
        <dbReference type="Proteomes" id="UP000614216"/>
    </source>
</evidence>
<evidence type="ECO:0000256" key="4">
    <source>
        <dbReference type="PIRSR" id="PIRSR001227-1"/>
    </source>
</evidence>
<dbReference type="InterPro" id="IPR023343">
    <property type="entry name" value="Penicillin_amidase_dom1"/>
</dbReference>
<dbReference type="EMBL" id="JAEUGD010000001">
    <property type="protein sequence ID" value="MBL6444747.1"/>
    <property type="molecule type" value="Genomic_DNA"/>
</dbReference>
<keyword evidence="3" id="KW-0865">Zymogen</keyword>
<evidence type="ECO:0000256" key="5">
    <source>
        <dbReference type="PIRSR" id="PIRSR001227-2"/>
    </source>
</evidence>
<comment type="similarity">
    <text evidence="1">Belongs to the peptidase S45 family.</text>
</comment>
<dbReference type="InterPro" id="IPR029055">
    <property type="entry name" value="Ntn_hydrolases_N"/>
</dbReference>
<evidence type="ECO:0000313" key="6">
    <source>
        <dbReference type="EMBL" id="MBL6444747.1"/>
    </source>
</evidence>
<dbReference type="Gene3D" id="3.60.20.10">
    <property type="entry name" value="Glutamine Phosphoribosylpyrophosphate, subunit 1, domain 1"/>
    <property type="match status" value="1"/>
</dbReference>
<dbReference type="RefSeq" id="WP_202854289.1">
    <property type="nucleotide sequence ID" value="NZ_JAEUGD010000001.1"/>
</dbReference>
<name>A0A937FUK6_9BACT</name>
<evidence type="ECO:0000256" key="1">
    <source>
        <dbReference type="ARBA" id="ARBA00006586"/>
    </source>
</evidence>
<dbReference type="PANTHER" id="PTHR34218:SF4">
    <property type="entry name" value="ACYL-HOMOSERINE LACTONE ACYLASE QUIP"/>
    <property type="match status" value="1"/>
</dbReference>
<keyword evidence="5" id="KW-0479">Metal-binding</keyword>